<dbReference type="NCBIfam" id="TIGR00203">
    <property type="entry name" value="cydB"/>
    <property type="match status" value="1"/>
</dbReference>
<evidence type="ECO:0000256" key="4">
    <source>
        <dbReference type="ARBA" id="ARBA00022692"/>
    </source>
</evidence>
<feature type="transmembrane region" description="Helical" evidence="7">
    <location>
        <begin position="265"/>
        <end position="284"/>
    </location>
</feature>
<dbReference type="Pfam" id="PF02322">
    <property type="entry name" value="Cyt_bd_oxida_II"/>
    <property type="match status" value="1"/>
</dbReference>
<dbReference type="PANTHER" id="PTHR43141:SF4">
    <property type="entry name" value="CYTOCHROME BD2 SUBUNIT II"/>
    <property type="match status" value="1"/>
</dbReference>
<dbReference type="Proteomes" id="UP001165678">
    <property type="component" value="Unassembled WGS sequence"/>
</dbReference>
<sequence length="337" mass="37644">MSFEFDLPVIWLFLIGFAIAMYVVMDGFSLGVGILFPFVKPDDHRDVMMNSVAPVWDGNQTWMILGGAGLYGAFPLAYAVYLPAMYLPLILMVLALIFRGIAFEFRFKSTRSRPFFDAVFSGGSMIATFSQGVVLGGIIQGVNVVDRQYSGGAFDWLSPFSMFTGLALVLGYGLLGASWLIVKTEGGLQRRFYYLARPFAILLAVAMAVVSIWTPLANSRIFDIWFTMPNMLWLAVMPILFLLLVYSIIKGIIERHERLIFVKSIALFVLGLVGLVISFFPLIIPPSITVWEAASSSKSQSFLIVGYCVLIPVIMAYTFYSYRVFRGKVRIGEGYHH</sequence>
<dbReference type="GO" id="GO:0005886">
    <property type="term" value="C:plasma membrane"/>
    <property type="evidence" value="ECO:0007669"/>
    <property type="project" value="UniProtKB-SubCell"/>
</dbReference>
<reference evidence="8" key="1">
    <citation type="submission" date="2022-11" db="EMBL/GenBank/DDBJ databases">
        <title>Larsenimonas rhizosphaerae sp. nov., isolated from a tidal mudflat.</title>
        <authorList>
            <person name="Lee S.D."/>
            <person name="Kim I.S."/>
        </authorList>
    </citation>
    <scope>NUCLEOTIDE SEQUENCE</scope>
    <source>
        <strain evidence="8">GH2-1</strain>
    </source>
</reference>
<dbReference type="AlphaFoldDB" id="A0AA41ZP83"/>
<gene>
    <name evidence="8" type="primary">cydB</name>
    <name evidence="8" type="ORF">OQ287_15100</name>
</gene>
<feature type="transmembrane region" description="Helical" evidence="7">
    <location>
        <begin position="160"/>
        <end position="182"/>
    </location>
</feature>
<keyword evidence="4 7" id="KW-0812">Transmembrane</keyword>
<evidence type="ECO:0000256" key="7">
    <source>
        <dbReference type="SAM" id="Phobius"/>
    </source>
</evidence>
<keyword evidence="6 7" id="KW-0472">Membrane</keyword>
<protein>
    <submittedName>
        <fullName evidence="8">Cytochrome d ubiquinol oxidase subunit II</fullName>
    </submittedName>
</protein>
<keyword evidence="5 7" id="KW-1133">Transmembrane helix</keyword>
<feature type="transmembrane region" description="Helical" evidence="7">
    <location>
        <begin position="115"/>
        <end position="140"/>
    </location>
</feature>
<dbReference type="GO" id="GO:0019646">
    <property type="term" value="P:aerobic electron transport chain"/>
    <property type="evidence" value="ECO:0007669"/>
    <property type="project" value="TreeGrafter"/>
</dbReference>
<evidence type="ECO:0000256" key="2">
    <source>
        <dbReference type="ARBA" id="ARBA00007543"/>
    </source>
</evidence>
<feature type="transmembrane region" description="Helical" evidence="7">
    <location>
        <begin position="84"/>
        <end position="103"/>
    </location>
</feature>
<evidence type="ECO:0000256" key="1">
    <source>
        <dbReference type="ARBA" id="ARBA00004651"/>
    </source>
</evidence>
<feature type="transmembrane region" description="Helical" evidence="7">
    <location>
        <begin position="12"/>
        <end position="39"/>
    </location>
</feature>
<dbReference type="EMBL" id="JAPIVE010000005">
    <property type="protein sequence ID" value="MCX2525568.1"/>
    <property type="molecule type" value="Genomic_DNA"/>
</dbReference>
<evidence type="ECO:0000313" key="8">
    <source>
        <dbReference type="EMBL" id="MCX2525568.1"/>
    </source>
</evidence>
<dbReference type="RefSeq" id="WP_250939630.1">
    <property type="nucleotide sequence ID" value="NZ_JAMLJK010000006.1"/>
</dbReference>
<evidence type="ECO:0000256" key="3">
    <source>
        <dbReference type="ARBA" id="ARBA00022475"/>
    </source>
</evidence>
<feature type="transmembrane region" description="Helical" evidence="7">
    <location>
        <begin position="304"/>
        <end position="322"/>
    </location>
</feature>
<evidence type="ECO:0000256" key="6">
    <source>
        <dbReference type="ARBA" id="ARBA00023136"/>
    </source>
</evidence>
<name>A0AA41ZP83_9GAMM</name>
<dbReference type="GO" id="GO:0016682">
    <property type="term" value="F:oxidoreductase activity, acting on diphenols and related substances as donors, oxygen as acceptor"/>
    <property type="evidence" value="ECO:0007669"/>
    <property type="project" value="TreeGrafter"/>
</dbReference>
<comment type="caution">
    <text evidence="8">The sequence shown here is derived from an EMBL/GenBank/DDBJ whole genome shotgun (WGS) entry which is preliminary data.</text>
</comment>
<organism evidence="8 9">
    <name type="scientific">Larsenimonas rhizosphaerae</name>
    <dbReference type="NCBI Taxonomy" id="2944682"/>
    <lineage>
        <taxon>Bacteria</taxon>
        <taxon>Pseudomonadati</taxon>
        <taxon>Pseudomonadota</taxon>
        <taxon>Gammaproteobacteria</taxon>
        <taxon>Oceanospirillales</taxon>
        <taxon>Halomonadaceae</taxon>
        <taxon>Larsenimonas</taxon>
    </lineage>
</organism>
<keyword evidence="9" id="KW-1185">Reference proteome</keyword>
<comment type="subcellular location">
    <subcellularLocation>
        <location evidence="1">Cell membrane</location>
        <topology evidence="1">Multi-pass membrane protein</topology>
    </subcellularLocation>
</comment>
<keyword evidence="3" id="KW-1003">Cell membrane</keyword>
<proteinExistence type="inferred from homology"/>
<accession>A0AA41ZP83</accession>
<dbReference type="GO" id="GO:0009055">
    <property type="term" value="F:electron transfer activity"/>
    <property type="evidence" value="ECO:0007669"/>
    <property type="project" value="TreeGrafter"/>
</dbReference>
<dbReference type="InterPro" id="IPR003317">
    <property type="entry name" value="Cyt-d_oxidase_su2"/>
</dbReference>
<evidence type="ECO:0000256" key="5">
    <source>
        <dbReference type="ARBA" id="ARBA00022989"/>
    </source>
</evidence>
<evidence type="ECO:0000313" key="9">
    <source>
        <dbReference type="Proteomes" id="UP001165678"/>
    </source>
</evidence>
<dbReference type="PANTHER" id="PTHR43141">
    <property type="entry name" value="CYTOCHROME BD2 SUBUNIT II"/>
    <property type="match status" value="1"/>
</dbReference>
<feature type="transmembrane region" description="Helical" evidence="7">
    <location>
        <begin position="233"/>
        <end position="253"/>
    </location>
</feature>
<comment type="similarity">
    <text evidence="2">Belongs to the cytochrome ubiquinol oxidase subunit 2 family.</text>
</comment>
<dbReference type="GO" id="GO:0070069">
    <property type="term" value="C:cytochrome complex"/>
    <property type="evidence" value="ECO:0007669"/>
    <property type="project" value="TreeGrafter"/>
</dbReference>
<feature type="transmembrane region" description="Helical" evidence="7">
    <location>
        <begin position="194"/>
        <end position="213"/>
    </location>
</feature>